<name>A0A0J8B0A9_BETVV</name>
<sequence>MSASDDDSDERSLSSASEEQGQSPVAKRARIDDEHEENDVRQEASALPLSAQRLPAASRYEKSFSHVDVVTKALFTQNDFLVTADKLGQI</sequence>
<dbReference type="Gramene" id="KMS93338">
    <property type="protein sequence ID" value="KMS93338"/>
    <property type="gene ID" value="BVRB_032490"/>
</dbReference>
<evidence type="ECO:0000256" key="1">
    <source>
        <dbReference type="SAM" id="MobiDB-lite"/>
    </source>
</evidence>
<dbReference type="Proteomes" id="UP000035740">
    <property type="component" value="Unassembled WGS sequence"/>
</dbReference>
<feature type="compositionally biased region" description="Basic and acidic residues" evidence="1">
    <location>
        <begin position="29"/>
        <end position="42"/>
    </location>
</feature>
<keyword evidence="3" id="KW-1185">Reference proteome</keyword>
<reference evidence="2 3" key="1">
    <citation type="journal article" date="2014" name="Nature">
        <title>The genome of the recently domesticated crop plant sugar beet (Beta vulgaris).</title>
        <authorList>
            <person name="Dohm J.C."/>
            <person name="Minoche A.E."/>
            <person name="Holtgrawe D."/>
            <person name="Capella-Gutierrez S."/>
            <person name="Zakrzewski F."/>
            <person name="Tafer H."/>
            <person name="Rupp O."/>
            <person name="Sorensen T.R."/>
            <person name="Stracke R."/>
            <person name="Reinhardt R."/>
            <person name="Goesmann A."/>
            <person name="Kraft T."/>
            <person name="Schulz B."/>
            <person name="Stadler P.F."/>
            <person name="Schmidt T."/>
            <person name="Gabaldon T."/>
            <person name="Lehrach H."/>
            <person name="Weisshaar B."/>
            <person name="Himmelbauer H."/>
        </authorList>
    </citation>
    <scope>NUCLEOTIDE SEQUENCE [LARGE SCALE GENOMIC DNA]</scope>
    <source>
        <tissue evidence="2">Taproot</tissue>
    </source>
</reference>
<feature type="region of interest" description="Disordered" evidence="1">
    <location>
        <begin position="1"/>
        <end position="48"/>
    </location>
</feature>
<gene>
    <name evidence="2" type="ORF">BVRB_032490</name>
</gene>
<dbReference type="EMBL" id="KQ103860">
    <property type="protein sequence ID" value="KMS93338.1"/>
    <property type="molecule type" value="Genomic_DNA"/>
</dbReference>
<dbReference type="AlphaFoldDB" id="A0A0J8B0A9"/>
<evidence type="ECO:0000313" key="3">
    <source>
        <dbReference type="Proteomes" id="UP000035740"/>
    </source>
</evidence>
<evidence type="ECO:0000313" key="2">
    <source>
        <dbReference type="EMBL" id="KMS93338.1"/>
    </source>
</evidence>
<organism evidence="2 3">
    <name type="scientific">Beta vulgaris subsp. vulgaris</name>
    <name type="common">Beet</name>
    <dbReference type="NCBI Taxonomy" id="3555"/>
    <lineage>
        <taxon>Eukaryota</taxon>
        <taxon>Viridiplantae</taxon>
        <taxon>Streptophyta</taxon>
        <taxon>Embryophyta</taxon>
        <taxon>Tracheophyta</taxon>
        <taxon>Spermatophyta</taxon>
        <taxon>Magnoliopsida</taxon>
        <taxon>eudicotyledons</taxon>
        <taxon>Gunneridae</taxon>
        <taxon>Pentapetalae</taxon>
        <taxon>Caryophyllales</taxon>
        <taxon>Chenopodiaceae</taxon>
        <taxon>Betoideae</taxon>
        <taxon>Beta</taxon>
    </lineage>
</organism>
<feature type="non-terminal residue" evidence="2">
    <location>
        <position position="90"/>
    </location>
</feature>
<protein>
    <submittedName>
        <fullName evidence="2">Uncharacterized protein</fullName>
    </submittedName>
</protein>
<proteinExistence type="predicted"/>
<accession>A0A0J8B0A9</accession>